<accession>A0A9K3H795</accession>
<feature type="compositionally biased region" description="Basic and acidic residues" evidence="1">
    <location>
        <begin position="377"/>
        <end position="386"/>
    </location>
</feature>
<reference evidence="2" key="2">
    <citation type="submission" date="2020-06" db="EMBL/GenBank/DDBJ databases">
        <title>Helianthus annuus Genome sequencing and assembly Release 2.</title>
        <authorList>
            <person name="Gouzy J."/>
            <person name="Langlade N."/>
            <person name="Munos S."/>
        </authorList>
    </citation>
    <scope>NUCLEOTIDE SEQUENCE</scope>
    <source>
        <tissue evidence="2">Leaves</tissue>
    </source>
</reference>
<feature type="region of interest" description="Disordered" evidence="1">
    <location>
        <begin position="281"/>
        <end position="326"/>
    </location>
</feature>
<evidence type="ECO:0000256" key="1">
    <source>
        <dbReference type="SAM" id="MobiDB-lite"/>
    </source>
</evidence>
<evidence type="ECO:0008006" key="4">
    <source>
        <dbReference type="Google" id="ProtNLM"/>
    </source>
</evidence>
<feature type="region of interest" description="Disordered" evidence="1">
    <location>
        <begin position="209"/>
        <end position="229"/>
    </location>
</feature>
<keyword evidence="3" id="KW-1185">Reference proteome</keyword>
<organism evidence="2 3">
    <name type="scientific">Helianthus annuus</name>
    <name type="common">Common sunflower</name>
    <dbReference type="NCBI Taxonomy" id="4232"/>
    <lineage>
        <taxon>Eukaryota</taxon>
        <taxon>Viridiplantae</taxon>
        <taxon>Streptophyta</taxon>
        <taxon>Embryophyta</taxon>
        <taxon>Tracheophyta</taxon>
        <taxon>Spermatophyta</taxon>
        <taxon>Magnoliopsida</taxon>
        <taxon>eudicotyledons</taxon>
        <taxon>Gunneridae</taxon>
        <taxon>Pentapetalae</taxon>
        <taxon>asterids</taxon>
        <taxon>campanulids</taxon>
        <taxon>Asterales</taxon>
        <taxon>Asteraceae</taxon>
        <taxon>Asteroideae</taxon>
        <taxon>Heliantheae alliance</taxon>
        <taxon>Heliantheae</taxon>
        <taxon>Helianthus</taxon>
    </lineage>
</organism>
<comment type="caution">
    <text evidence="2">The sequence shown here is derived from an EMBL/GenBank/DDBJ whole genome shotgun (WGS) entry which is preliminary data.</text>
</comment>
<reference evidence="2" key="1">
    <citation type="journal article" date="2017" name="Nature">
        <title>The sunflower genome provides insights into oil metabolism, flowering and Asterid evolution.</title>
        <authorList>
            <person name="Badouin H."/>
            <person name="Gouzy J."/>
            <person name="Grassa C.J."/>
            <person name="Murat F."/>
            <person name="Staton S.E."/>
            <person name="Cottret L."/>
            <person name="Lelandais-Briere C."/>
            <person name="Owens G.L."/>
            <person name="Carrere S."/>
            <person name="Mayjonade B."/>
            <person name="Legrand L."/>
            <person name="Gill N."/>
            <person name="Kane N.C."/>
            <person name="Bowers J.E."/>
            <person name="Hubner S."/>
            <person name="Bellec A."/>
            <person name="Berard A."/>
            <person name="Berges H."/>
            <person name="Blanchet N."/>
            <person name="Boniface M.C."/>
            <person name="Brunel D."/>
            <person name="Catrice O."/>
            <person name="Chaidir N."/>
            <person name="Claudel C."/>
            <person name="Donnadieu C."/>
            <person name="Faraut T."/>
            <person name="Fievet G."/>
            <person name="Helmstetter N."/>
            <person name="King M."/>
            <person name="Knapp S.J."/>
            <person name="Lai Z."/>
            <person name="Le Paslier M.C."/>
            <person name="Lippi Y."/>
            <person name="Lorenzon L."/>
            <person name="Mandel J.R."/>
            <person name="Marage G."/>
            <person name="Marchand G."/>
            <person name="Marquand E."/>
            <person name="Bret-Mestries E."/>
            <person name="Morien E."/>
            <person name="Nambeesan S."/>
            <person name="Nguyen T."/>
            <person name="Pegot-Espagnet P."/>
            <person name="Pouilly N."/>
            <person name="Raftis F."/>
            <person name="Sallet E."/>
            <person name="Schiex T."/>
            <person name="Thomas J."/>
            <person name="Vandecasteele C."/>
            <person name="Vares D."/>
            <person name="Vear F."/>
            <person name="Vautrin S."/>
            <person name="Crespi M."/>
            <person name="Mangin B."/>
            <person name="Burke J.M."/>
            <person name="Salse J."/>
            <person name="Munos S."/>
            <person name="Vincourt P."/>
            <person name="Rieseberg L.H."/>
            <person name="Langlade N.B."/>
        </authorList>
    </citation>
    <scope>NUCLEOTIDE SEQUENCE</scope>
    <source>
        <tissue evidence="2">Leaves</tissue>
    </source>
</reference>
<protein>
    <recommendedName>
        <fullName evidence="4">DUF4283 domain-containing protein</fullName>
    </recommendedName>
</protein>
<evidence type="ECO:0000313" key="3">
    <source>
        <dbReference type="Proteomes" id="UP000215914"/>
    </source>
</evidence>
<proteinExistence type="predicted"/>
<sequence length="410" mass="44475">MVVVVALPGFLMKGAMDLNKETEGAHQVEVLSGELSVVVPENLVAFEDLKGRAVVARTVDLETLVDLDKLLSIAEVWGPWFSQLVAWNGQPFPFERVAWLRLHGIPMHLLNPEVVRLIGGPFGKVLHVPKGIEDDKDLSIHRVAILTGETKRITEVMALKWCDKTFRVLVEEELDVWVPDCLGGSNSSPSCSSPLQSSPVVGDWVPEVEVEEGSQRNSEPLGEGVEKGSGLEGGMAAGVNAKFFDCSLFEEGSVSKGVNEKVGDVSDKGVFLFKAKKKYKRRRKGGPSGQPAESGFCSNSILDSSGKDRPNKRSRAQAEEDSDPFSIMKLLARGDEREPKEVFVQTEDSYMPRDHSTPIGGNGLDLNLRAASSGDSRSGEVHREGEEVSNNSTPVDSEVAATLRLGVQLG</sequence>
<name>A0A9K3H795_HELAN</name>
<feature type="region of interest" description="Disordered" evidence="1">
    <location>
        <begin position="346"/>
        <end position="399"/>
    </location>
</feature>
<dbReference type="Proteomes" id="UP000215914">
    <property type="component" value="Unassembled WGS sequence"/>
</dbReference>
<evidence type="ECO:0000313" key="2">
    <source>
        <dbReference type="EMBL" id="KAF5769690.1"/>
    </source>
</evidence>
<dbReference type="EMBL" id="MNCJ02000329">
    <property type="protein sequence ID" value="KAF5769690.1"/>
    <property type="molecule type" value="Genomic_DNA"/>
</dbReference>
<gene>
    <name evidence="2" type="ORF">HanXRQr2_Chr14g0651181</name>
</gene>
<dbReference type="AlphaFoldDB" id="A0A9K3H795"/>
<dbReference type="Gramene" id="mRNA:HanXRQr2_Chr14g0651181">
    <property type="protein sequence ID" value="mRNA:HanXRQr2_Chr14g0651181"/>
    <property type="gene ID" value="HanXRQr2_Chr14g0651181"/>
</dbReference>